<comment type="caution">
    <text evidence="8">The sequence shown here is derived from an EMBL/GenBank/DDBJ whole genome shotgun (WGS) entry which is preliminary data.</text>
</comment>
<evidence type="ECO:0000256" key="3">
    <source>
        <dbReference type="ARBA" id="ARBA00022692"/>
    </source>
</evidence>
<feature type="transmembrane region" description="Helical" evidence="6">
    <location>
        <begin position="67"/>
        <end position="86"/>
    </location>
</feature>
<evidence type="ECO:0000313" key="8">
    <source>
        <dbReference type="EMBL" id="MCO6051500.1"/>
    </source>
</evidence>
<evidence type="ECO:0000256" key="1">
    <source>
        <dbReference type="ARBA" id="ARBA00004651"/>
    </source>
</evidence>
<dbReference type="Proteomes" id="UP001205906">
    <property type="component" value="Unassembled WGS sequence"/>
</dbReference>
<feature type="transmembrane region" description="Helical" evidence="6">
    <location>
        <begin position="182"/>
        <end position="201"/>
    </location>
</feature>
<evidence type="ECO:0000256" key="2">
    <source>
        <dbReference type="ARBA" id="ARBA00022475"/>
    </source>
</evidence>
<proteinExistence type="inferred from homology"/>
<gene>
    <name evidence="8" type="ORF">NGM99_17075</name>
</gene>
<accession>A0ABT1CBF0</accession>
<name>A0ABT1CBF0_9HYPH</name>
<evidence type="ECO:0000256" key="6">
    <source>
        <dbReference type="RuleBase" id="RU366058"/>
    </source>
</evidence>
<dbReference type="InterPro" id="IPR032816">
    <property type="entry name" value="VTT_dom"/>
</dbReference>
<dbReference type="PANTHER" id="PTHR12677">
    <property type="entry name" value="GOLGI APPARATUS MEMBRANE PROTEIN TVP38-RELATED"/>
    <property type="match status" value="1"/>
</dbReference>
<feature type="transmembrane region" description="Helical" evidence="6">
    <location>
        <begin position="98"/>
        <end position="123"/>
    </location>
</feature>
<reference evidence="8 9" key="1">
    <citation type="submission" date="2022-06" db="EMBL/GenBank/DDBJ databases">
        <title>Mesorhizobium sp. strain RP14 Genome sequencing and assembly.</title>
        <authorList>
            <person name="Kim I."/>
        </authorList>
    </citation>
    <scope>NUCLEOTIDE SEQUENCE [LARGE SCALE GENOMIC DNA]</scope>
    <source>
        <strain evidence="9">RP14(2022)</strain>
    </source>
</reference>
<dbReference type="InterPro" id="IPR015414">
    <property type="entry name" value="TMEM64"/>
</dbReference>
<keyword evidence="2 6" id="KW-1003">Cell membrane</keyword>
<evidence type="ECO:0000256" key="5">
    <source>
        <dbReference type="ARBA" id="ARBA00023136"/>
    </source>
</evidence>
<dbReference type="RefSeq" id="WP_252821124.1">
    <property type="nucleotide sequence ID" value="NZ_JAMXQS010000008.1"/>
</dbReference>
<feature type="transmembrane region" description="Helical" evidence="6">
    <location>
        <begin position="151"/>
        <end position="175"/>
    </location>
</feature>
<keyword evidence="3 6" id="KW-0812">Transmembrane</keyword>
<dbReference type="Pfam" id="PF09335">
    <property type="entry name" value="VTT_dom"/>
    <property type="match status" value="1"/>
</dbReference>
<sequence length="255" mass="27014">MSKGVTAGRLAEQPASGEPGLVRRFLPVALILGALALCYAFGVQRYLSLDFLAHSRVALKAWVGEHTLLAPLLFVAVYALSVAFSLPAASVLTVFAGFLFGWALGGLLAVVAATLGATVLFMAARTAFGNVLRARVGSWGARLAEGFRRDAFGYLLVLRLAPFFPFFAVNVAPAFFDVRLRIYVSATFIGIIPGTFAYAWLGTGLDSVLREAASSGHAVRVADLVTPELTIAFAALAGVAAIAAFVKRRWASRFA</sequence>
<dbReference type="PANTHER" id="PTHR12677:SF59">
    <property type="entry name" value="GOLGI APPARATUS MEMBRANE PROTEIN TVP38-RELATED"/>
    <property type="match status" value="1"/>
</dbReference>
<protein>
    <recommendedName>
        <fullName evidence="6">TVP38/TMEM64 family membrane protein</fullName>
    </recommendedName>
</protein>
<feature type="domain" description="VTT" evidence="7">
    <location>
        <begin position="89"/>
        <end position="202"/>
    </location>
</feature>
<comment type="similarity">
    <text evidence="6">Belongs to the TVP38/TMEM64 family.</text>
</comment>
<organism evidence="8 9">
    <name type="scientific">Mesorhizobium liriopis</name>
    <dbReference type="NCBI Taxonomy" id="2953882"/>
    <lineage>
        <taxon>Bacteria</taxon>
        <taxon>Pseudomonadati</taxon>
        <taxon>Pseudomonadota</taxon>
        <taxon>Alphaproteobacteria</taxon>
        <taxon>Hyphomicrobiales</taxon>
        <taxon>Phyllobacteriaceae</taxon>
        <taxon>Mesorhizobium</taxon>
    </lineage>
</organism>
<keyword evidence="9" id="KW-1185">Reference proteome</keyword>
<keyword evidence="4 6" id="KW-1133">Transmembrane helix</keyword>
<keyword evidence="5 6" id="KW-0472">Membrane</keyword>
<dbReference type="EMBL" id="JAMXQS010000008">
    <property type="protein sequence ID" value="MCO6051500.1"/>
    <property type="molecule type" value="Genomic_DNA"/>
</dbReference>
<evidence type="ECO:0000313" key="9">
    <source>
        <dbReference type="Proteomes" id="UP001205906"/>
    </source>
</evidence>
<evidence type="ECO:0000259" key="7">
    <source>
        <dbReference type="Pfam" id="PF09335"/>
    </source>
</evidence>
<evidence type="ECO:0000256" key="4">
    <source>
        <dbReference type="ARBA" id="ARBA00022989"/>
    </source>
</evidence>
<comment type="subcellular location">
    <subcellularLocation>
        <location evidence="1 6">Cell membrane</location>
        <topology evidence="1 6">Multi-pass membrane protein</topology>
    </subcellularLocation>
</comment>
<feature type="transmembrane region" description="Helical" evidence="6">
    <location>
        <begin position="229"/>
        <end position="246"/>
    </location>
</feature>
<feature type="transmembrane region" description="Helical" evidence="6">
    <location>
        <begin position="25"/>
        <end position="47"/>
    </location>
</feature>